<dbReference type="Proteomes" id="UP000466388">
    <property type="component" value="Unassembled WGS sequence"/>
</dbReference>
<dbReference type="InterPro" id="IPR000322">
    <property type="entry name" value="Glyco_hydro_31_TIM"/>
</dbReference>
<name>A0A7X3C288_9LACO</name>
<dbReference type="InterPro" id="IPR013780">
    <property type="entry name" value="Glyco_hydro_b"/>
</dbReference>
<sequence>MTTDQLQQLNIIQDKLVYHQIVLFNQLTSFPLASLGRGTASVQMHRGNFEMRDTLSEKIPLQTIKITQNKSDWTLLLGHESIAYLSLKFLLSAQDRLVVTPTILKGNWNRLWLRLNAQANEQIYGCGEQLSYFDLRGHHFPLWSSEPGIGRNKHTLTTFQADQEHAGGDYYTTNYPEATFISSQKYYCHADTYTYADFDFRAPDHHELQFWGIPTKLTFETATDFESLTSKLSRLLGRTRGLPDWTNNGVILGLQGGTKRVNEIKTRLEAHGVKIAGLWCQDWEGVRMTSFGKRLFWDWQPDTSLYPNLKDQINAWRQSGIRFLGYINPYVASDSALFKIGTHNGYFAKNKAGDVYLVDFGEFNCGVVDFTNPTAFEWFKQLIQQRLINEGFAGWMADFGEYLPTDVVLFDHSDPMARHNQWPVLWAKCNYEAVRASPNADQLLYFMRAGATGSQHYNQLLWAGDQSVNWSRDDGLIFTIPAALSSGLIGNSLSHSDIGGYTSMYGNVRTKELFMRWAEMAAFTPIMRTHEGNRPDQNFQVYDDPEAMNHLAKCTDWFVTLSPYRQAVVRDAVKLGLPAQRPLMMYYDDSQAMRCQSEYLFGRDLLVAPVAQPAQKTWPVFLPDDQWVHLWSGKAYGSGTHQVAAPLGQPPVFYRQQSPYTKLFQTLGGLQ</sequence>
<protein>
    <submittedName>
        <fullName evidence="5">Alpha-glucosidase</fullName>
        <ecNumber evidence="5">3.2.1.20</ecNumber>
    </submittedName>
</protein>
<evidence type="ECO:0000259" key="3">
    <source>
        <dbReference type="Pfam" id="PF01055"/>
    </source>
</evidence>
<dbReference type="Gene3D" id="3.20.20.80">
    <property type="entry name" value="Glycosidases"/>
    <property type="match status" value="1"/>
</dbReference>
<feature type="domain" description="Glycosyl hydrolase family 31 C-terminal" evidence="4">
    <location>
        <begin position="576"/>
        <end position="657"/>
    </location>
</feature>
<dbReference type="GO" id="GO:0030246">
    <property type="term" value="F:carbohydrate binding"/>
    <property type="evidence" value="ECO:0007669"/>
    <property type="project" value="InterPro"/>
</dbReference>
<evidence type="ECO:0000259" key="4">
    <source>
        <dbReference type="Pfam" id="PF21365"/>
    </source>
</evidence>
<feature type="domain" description="Glycoside hydrolase family 31 TIM barrel" evidence="3">
    <location>
        <begin position="258"/>
        <end position="564"/>
    </location>
</feature>
<accession>A0A7X3C288</accession>
<comment type="similarity">
    <text evidence="1 2">Belongs to the glycosyl hydrolase 31 family.</text>
</comment>
<dbReference type="PANTHER" id="PTHR46959">
    <property type="entry name" value="SULFOQUINOVOSIDASE"/>
    <property type="match status" value="1"/>
</dbReference>
<dbReference type="Gene3D" id="2.60.40.1760">
    <property type="entry name" value="glycosyl hydrolase (family 31)"/>
    <property type="match status" value="1"/>
</dbReference>
<reference evidence="5 6" key="1">
    <citation type="submission" date="2019-11" db="EMBL/GenBank/DDBJ databases">
        <title>Lactobacillus sp. nov. CRM56-3, isolated from fermented tea leaves.</title>
        <authorList>
            <person name="Phuengjayaem S."/>
            <person name="Tanasupawat S."/>
        </authorList>
    </citation>
    <scope>NUCLEOTIDE SEQUENCE [LARGE SCALE GENOMIC DNA]</scope>
    <source>
        <strain evidence="5 6">CRM56-3</strain>
    </source>
</reference>
<dbReference type="SUPFAM" id="SSF51445">
    <property type="entry name" value="(Trans)glycosidases"/>
    <property type="match status" value="1"/>
</dbReference>
<dbReference type="SUPFAM" id="SSF51011">
    <property type="entry name" value="Glycosyl hydrolase domain"/>
    <property type="match status" value="1"/>
</dbReference>
<evidence type="ECO:0000256" key="2">
    <source>
        <dbReference type="RuleBase" id="RU361185"/>
    </source>
</evidence>
<organism evidence="5 6">
    <name type="scientific">Secundilactobacillus folii</name>
    <dbReference type="NCBI Taxonomy" id="2678357"/>
    <lineage>
        <taxon>Bacteria</taxon>
        <taxon>Bacillati</taxon>
        <taxon>Bacillota</taxon>
        <taxon>Bacilli</taxon>
        <taxon>Lactobacillales</taxon>
        <taxon>Lactobacillaceae</taxon>
        <taxon>Secundilactobacillus</taxon>
    </lineage>
</organism>
<evidence type="ECO:0000313" key="6">
    <source>
        <dbReference type="Proteomes" id="UP000466388"/>
    </source>
</evidence>
<dbReference type="InterPro" id="IPR048395">
    <property type="entry name" value="Glyco_hydro_31_C"/>
</dbReference>
<dbReference type="NCBIfam" id="NF007746">
    <property type="entry name" value="PRK10426.1"/>
    <property type="match status" value="1"/>
</dbReference>
<keyword evidence="2 5" id="KW-0326">Glycosidase</keyword>
<proteinExistence type="inferred from homology"/>
<dbReference type="InterPro" id="IPR052990">
    <property type="entry name" value="Sulfoquinovosidase_GH31"/>
</dbReference>
<dbReference type="EMBL" id="WNJO01000001">
    <property type="protein sequence ID" value="MTV81227.1"/>
    <property type="molecule type" value="Genomic_DNA"/>
</dbReference>
<keyword evidence="6" id="KW-1185">Reference proteome</keyword>
<dbReference type="InterPro" id="IPR011013">
    <property type="entry name" value="Gal_mutarotase_sf_dom"/>
</dbReference>
<gene>
    <name evidence="5" type="ORF">GM612_00985</name>
</gene>
<comment type="caution">
    <text evidence="5">The sequence shown here is derived from an EMBL/GenBank/DDBJ whole genome shotgun (WGS) entry which is preliminary data.</text>
</comment>
<dbReference type="Gene3D" id="2.60.40.1180">
    <property type="entry name" value="Golgi alpha-mannosidase II"/>
    <property type="match status" value="1"/>
</dbReference>
<dbReference type="CDD" id="cd06594">
    <property type="entry name" value="GH31_glucosidase_YihQ"/>
    <property type="match status" value="1"/>
</dbReference>
<dbReference type="AlphaFoldDB" id="A0A7X3C288"/>
<keyword evidence="2 5" id="KW-0378">Hydrolase</keyword>
<dbReference type="CDD" id="cd14752">
    <property type="entry name" value="GH31_N"/>
    <property type="match status" value="1"/>
</dbReference>
<dbReference type="RefSeq" id="WP_155430509.1">
    <property type="nucleotide sequence ID" value="NZ_WNJO01000001.1"/>
</dbReference>
<dbReference type="GO" id="GO:0004558">
    <property type="term" value="F:alpha-1,4-glucosidase activity"/>
    <property type="evidence" value="ECO:0007669"/>
    <property type="project" value="UniProtKB-EC"/>
</dbReference>
<dbReference type="Pfam" id="PF21365">
    <property type="entry name" value="Glyco_hydro_31_3rd"/>
    <property type="match status" value="1"/>
</dbReference>
<dbReference type="InterPro" id="IPR044112">
    <property type="entry name" value="YihQ_TIM-like"/>
</dbReference>
<evidence type="ECO:0000313" key="5">
    <source>
        <dbReference type="EMBL" id="MTV81227.1"/>
    </source>
</evidence>
<dbReference type="PANTHER" id="PTHR46959:SF2">
    <property type="entry name" value="SULFOQUINOVOSIDASE"/>
    <property type="match status" value="1"/>
</dbReference>
<dbReference type="SUPFAM" id="SSF74650">
    <property type="entry name" value="Galactose mutarotase-like"/>
    <property type="match status" value="1"/>
</dbReference>
<evidence type="ECO:0000256" key="1">
    <source>
        <dbReference type="ARBA" id="ARBA00007806"/>
    </source>
</evidence>
<dbReference type="GO" id="GO:0005975">
    <property type="term" value="P:carbohydrate metabolic process"/>
    <property type="evidence" value="ECO:0007669"/>
    <property type="project" value="InterPro"/>
</dbReference>
<dbReference type="InterPro" id="IPR017853">
    <property type="entry name" value="GH"/>
</dbReference>
<dbReference type="EC" id="3.2.1.20" evidence="5"/>
<dbReference type="Pfam" id="PF01055">
    <property type="entry name" value="Glyco_hydro_31_2nd"/>
    <property type="match status" value="1"/>
</dbReference>